<evidence type="ECO:0000313" key="3">
    <source>
        <dbReference type="Proteomes" id="UP000184088"/>
    </source>
</evidence>
<keyword evidence="3" id="KW-1185">Reference proteome</keyword>
<feature type="domain" description="ThuA-like" evidence="1">
    <location>
        <begin position="3"/>
        <end position="205"/>
    </location>
</feature>
<dbReference type="OrthoDB" id="9785923at2"/>
<accession>A0A1M5D5A3</accession>
<reference evidence="2 3" key="1">
    <citation type="submission" date="2016-11" db="EMBL/GenBank/DDBJ databases">
        <authorList>
            <person name="Jaros S."/>
            <person name="Januszkiewicz K."/>
            <person name="Wedrychowicz H."/>
        </authorList>
    </citation>
    <scope>NUCLEOTIDE SEQUENCE [LARGE SCALE GENOMIC DNA]</scope>
    <source>
        <strain evidence="2 3">DSM 17918</strain>
    </source>
</reference>
<sequence>MKKALIVWGGWEGHEPKQVAEILAEALRGKGFDVDVSNTLDSFADGEKLKTYDLIVPEWTMGTIKPEQLNPLLAAVREGTGIAGLHGGMGDAFRTETEYQFMVGGQWVAHPGGDTVTYTVHILDKNHPITYGIDDFQVTSEQYYMHVDPAIRVLATTNFGDVVMPVAWTKTYGKGRVFYCSLGHSAAVVKMPPVLSIMTNGMVWAAR</sequence>
<evidence type="ECO:0000313" key="2">
    <source>
        <dbReference type="EMBL" id="SHF62151.1"/>
    </source>
</evidence>
<dbReference type="STRING" id="1121256.SAMN02746089_02259"/>
<dbReference type="SUPFAM" id="SSF52317">
    <property type="entry name" value="Class I glutamine amidotransferase-like"/>
    <property type="match status" value="1"/>
</dbReference>
<dbReference type="InterPro" id="IPR029010">
    <property type="entry name" value="ThuA-like"/>
</dbReference>
<dbReference type="PANTHER" id="PTHR40469:SF2">
    <property type="entry name" value="GALACTOSE-BINDING DOMAIN-LIKE SUPERFAMILY PROTEIN"/>
    <property type="match status" value="1"/>
</dbReference>
<dbReference type="Proteomes" id="UP000184088">
    <property type="component" value="Unassembled WGS sequence"/>
</dbReference>
<gene>
    <name evidence="2" type="ORF">SAMN02746089_02259</name>
</gene>
<proteinExistence type="predicted"/>
<dbReference type="PANTHER" id="PTHR40469">
    <property type="entry name" value="SECRETED GLYCOSYL HYDROLASE"/>
    <property type="match status" value="1"/>
</dbReference>
<organism evidence="2 3">
    <name type="scientific">Caldanaerobius fijiensis DSM 17918</name>
    <dbReference type="NCBI Taxonomy" id="1121256"/>
    <lineage>
        <taxon>Bacteria</taxon>
        <taxon>Bacillati</taxon>
        <taxon>Bacillota</taxon>
        <taxon>Clostridia</taxon>
        <taxon>Thermoanaerobacterales</taxon>
        <taxon>Thermoanaerobacteraceae</taxon>
        <taxon>Caldanaerobius</taxon>
    </lineage>
</organism>
<name>A0A1M5D5A3_9THEO</name>
<protein>
    <recommendedName>
        <fullName evidence="1">ThuA-like domain-containing protein</fullName>
    </recommendedName>
</protein>
<dbReference type="AlphaFoldDB" id="A0A1M5D5A3"/>
<evidence type="ECO:0000259" key="1">
    <source>
        <dbReference type="Pfam" id="PF06283"/>
    </source>
</evidence>
<dbReference type="InterPro" id="IPR029062">
    <property type="entry name" value="Class_I_gatase-like"/>
</dbReference>
<dbReference type="Gene3D" id="3.40.50.880">
    <property type="match status" value="1"/>
</dbReference>
<dbReference type="RefSeq" id="WP_073345415.1">
    <property type="nucleotide sequence ID" value="NZ_FQVH01000033.1"/>
</dbReference>
<dbReference type="Pfam" id="PF06283">
    <property type="entry name" value="ThuA"/>
    <property type="match status" value="1"/>
</dbReference>
<dbReference type="EMBL" id="FQVH01000033">
    <property type="protein sequence ID" value="SHF62151.1"/>
    <property type="molecule type" value="Genomic_DNA"/>
</dbReference>